<dbReference type="InterPro" id="IPR025886">
    <property type="entry name" value="PP2-like"/>
</dbReference>
<reference evidence="2 3" key="1">
    <citation type="submission" date="2022-01" db="EMBL/GenBank/DDBJ databases">
        <authorList>
            <person name="Xiong W."/>
            <person name="Schranz E."/>
        </authorList>
    </citation>
    <scope>NUCLEOTIDE SEQUENCE [LARGE SCALE GENOMIC DNA]</scope>
</reference>
<dbReference type="Pfam" id="PF14299">
    <property type="entry name" value="PP2"/>
    <property type="match status" value="1"/>
</dbReference>
<evidence type="ECO:0000313" key="2">
    <source>
        <dbReference type="EMBL" id="CAH1443631.1"/>
    </source>
</evidence>
<dbReference type="InterPro" id="IPR036047">
    <property type="entry name" value="F-box-like_dom_sf"/>
</dbReference>
<dbReference type="CDD" id="cd22162">
    <property type="entry name" value="F-box_AtSKIP3-like"/>
    <property type="match status" value="1"/>
</dbReference>
<dbReference type="Gene3D" id="1.20.1280.50">
    <property type="match status" value="1"/>
</dbReference>
<dbReference type="InterPro" id="IPR001810">
    <property type="entry name" value="F-box_dom"/>
</dbReference>
<dbReference type="SUPFAM" id="SSF81383">
    <property type="entry name" value="F-box domain"/>
    <property type="match status" value="1"/>
</dbReference>
<evidence type="ECO:0000313" key="3">
    <source>
        <dbReference type="Proteomes" id="UP001157418"/>
    </source>
</evidence>
<keyword evidence="3" id="KW-1185">Reference proteome</keyword>
<comment type="caution">
    <text evidence="2">The sequence shown here is derived from an EMBL/GenBank/DDBJ whole genome shotgun (WGS) entry which is preliminary data.</text>
</comment>
<dbReference type="Pfam" id="PF00646">
    <property type="entry name" value="F-box"/>
    <property type="match status" value="1"/>
</dbReference>
<accession>A0AAU9P105</accession>
<gene>
    <name evidence="2" type="ORF">LVIROSA_LOCUS29536</name>
</gene>
<name>A0AAU9P105_9ASTR</name>
<sequence length="379" mass="43236">MGLWERREDNNDQGGVLRDGGELEGWYGRSGLVVITKGRAGVRWATTPSRWRRTTVEEDCGLRVLPFFYSCRHHRFEGGGWRRLGKFTKLNYSHVYCPGGIVTIDLIKTTIKENPFVKNMKDMPHDCIVHILSRGSPRDACRFAVVSSVVRDATESDVLWDEFLPSDYQEIISRCVSPVKYKSKRDLFFKLSSPLLIDGGIKTFSVDKATGKRCYMLSARELNIAWSDNPLFWCWKPILQSRFAEAVELRMTSWLEIEGKINTKLLSPNTQYRAYLIVNMASHRAYGLDILPSEVSLEVGKFLSQGTIILSPKQGSSSKIGENISRVYHERNDGWLEIELGEFYNDGIHEKDVIMRLKEIEGVHLKGGLLVEGIEIRPI</sequence>
<dbReference type="AlphaFoldDB" id="A0AAU9P105"/>
<protein>
    <recommendedName>
        <fullName evidence="1">F-box domain-containing protein</fullName>
    </recommendedName>
</protein>
<proteinExistence type="predicted"/>
<dbReference type="PANTHER" id="PTHR32278:SF11">
    <property type="entry name" value="F-BOX DOMAIN-CONTAINING PROTEIN"/>
    <property type="match status" value="1"/>
</dbReference>
<feature type="domain" description="F-box" evidence="1">
    <location>
        <begin position="122"/>
        <end position="160"/>
    </location>
</feature>
<dbReference type="Proteomes" id="UP001157418">
    <property type="component" value="Unassembled WGS sequence"/>
</dbReference>
<dbReference type="PANTHER" id="PTHR32278">
    <property type="entry name" value="F-BOX DOMAIN-CONTAINING PROTEIN"/>
    <property type="match status" value="1"/>
</dbReference>
<evidence type="ECO:0000259" key="1">
    <source>
        <dbReference type="Pfam" id="PF00646"/>
    </source>
</evidence>
<dbReference type="EMBL" id="CAKMRJ010005523">
    <property type="protein sequence ID" value="CAH1443631.1"/>
    <property type="molecule type" value="Genomic_DNA"/>
</dbReference>
<organism evidence="2 3">
    <name type="scientific">Lactuca virosa</name>
    <dbReference type="NCBI Taxonomy" id="75947"/>
    <lineage>
        <taxon>Eukaryota</taxon>
        <taxon>Viridiplantae</taxon>
        <taxon>Streptophyta</taxon>
        <taxon>Embryophyta</taxon>
        <taxon>Tracheophyta</taxon>
        <taxon>Spermatophyta</taxon>
        <taxon>Magnoliopsida</taxon>
        <taxon>eudicotyledons</taxon>
        <taxon>Gunneridae</taxon>
        <taxon>Pentapetalae</taxon>
        <taxon>asterids</taxon>
        <taxon>campanulids</taxon>
        <taxon>Asterales</taxon>
        <taxon>Asteraceae</taxon>
        <taxon>Cichorioideae</taxon>
        <taxon>Cichorieae</taxon>
        <taxon>Lactucinae</taxon>
        <taxon>Lactuca</taxon>
    </lineage>
</organism>